<evidence type="ECO:0000313" key="3">
    <source>
        <dbReference type="Proteomes" id="UP000054166"/>
    </source>
</evidence>
<proteinExistence type="predicted"/>
<protein>
    <submittedName>
        <fullName evidence="2">Uncharacterized protein</fullName>
    </submittedName>
</protein>
<evidence type="ECO:0000256" key="1">
    <source>
        <dbReference type="SAM" id="MobiDB-lite"/>
    </source>
</evidence>
<dbReference type="STRING" id="765440.A0A0C3BUU4"/>
<dbReference type="OrthoDB" id="3070904at2759"/>
<feature type="non-terminal residue" evidence="2">
    <location>
        <position position="1"/>
    </location>
</feature>
<dbReference type="Proteomes" id="UP000054166">
    <property type="component" value="Unassembled WGS sequence"/>
</dbReference>
<dbReference type="EMBL" id="KN832973">
    <property type="protein sequence ID" value="KIM90323.1"/>
    <property type="molecule type" value="Genomic_DNA"/>
</dbReference>
<dbReference type="AlphaFoldDB" id="A0A0C3BUU4"/>
<feature type="compositionally biased region" description="Acidic residues" evidence="1">
    <location>
        <begin position="1"/>
        <end position="65"/>
    </location>
</feature>
<dbReference type="HOGENOM" id="CLU_1286036_0_0_1"/>
<sequence length="215" mass="22675">DNDEESDSAEGEEEEDGEAEEEEGEDEEAKEEDGEDAEMEDEEGEDEDEEEEEGEDEEMEEDEDISASVAPGSVEPVAPIGFGGSPGPARIVPIPGGPATAVPATAPVPSIAILPATPVKIPARSPQVVPGENQDEQHLIPDIAHDEQVLKRGREHSGSGESQITKATRRSTSHSTAPTVPPTSRGSSDDEDDLHGASRTTGGFIRGRAIGNNFN</sequence>
<reference evidence="3" key="2">
    <citation type="submission" date="2015-01" db="EMBL/GenBank/DDBJ databases">
        <title>Evolutionary Origins and Diversification of the Mycorrhizal Mutualists.</title>
        <authorList>
            <consortium name="DOE Joint Genome Institute"/>
            <consortium name="Mycorrhizal Genomics Consortium"/>
            <person name="Kohler A."/>
            <person name="Kuo A."/>
            <person name="Nagy L.G."/>
            <person name="Floudas D."/>
            <person name="Copeland A."/>
            <person name="Barry K.W."/>
            <person name="Cichocki N."/>
            <person name="Veneault-Fourrey C."/>
            <person name="LaButti K."/>
            <person name="Lindquist E.A."/>
            <person name="Lipzen A."/>
            <person name="Lundell T."/>
            <person name="Morin E."/>
            <person name="Murat C."/>
            <person name="Riley R."/>
            <person name="Ohm R."/>
            <person name="Sun H."/>
            <person name="Tunlid A."/>
            <person name="Henrissat B."/>
            <person name="Grigoriev I.V."/>
            <person name="Hibbett D.S."/>
            <person name="Martin F."/>
        </authorList>
    </citation>
    <scope>NUCLEOTIDE SEQUENCE [LARGE SCALE GENOMIC DNA]</scope>
    <source>
        <strain evidence="3">F 1598</strain>
    </source>
</reference>
<keyword evidence="3" id="KW-1185">Reference proteome</keyword>
<feature type="compositionally biased region" description="Basic and acidic residues" evidence="1">
    <location>
        <begin position="135"/>
        <end position="158"/>
    </location>
</feature>
<gene>
    <name evidence="2" type="ORF">PILCRDRAFT_1641</name>
</gene>
<reference evidence="2 3" key="1">
    <citation type="submission" date="2014-04" db="EMBL/GenBank/DDBJ databases">
        <authorList>
            <consortium name="DOE Joint Genome Institute"/>
            <person name="Kuo A."/>
            <person name="Tarkka M."/>
            <person name="Buscot F."/>
            <person name="Kohler A."/>
            <person name="Nagy L.G."/>
            <person name="Floudas D."/>
            <person name="Copeland A."/>
            <person name="Barry K.W."/>
            <person name="Cichocki N."/>
            <person name="Veneault-Fourrey C."/>
            <person name="LaButti K."/>
            <person name="Lindquist E.A."/>
            <person name="Lipzen A."/>
            <person name="Lundell T."/>
            <person name="Morin E."/>
            <person name="Murat C."/>
            <person name="Sun H."/>
            <person name="Tunlid A."/>
            <person name="Henrissat B."/>
            <person name="Grigoriev I.V."/>
            <person name="Hibbett D.S."/>
            <person name="Martin F."/>
            <person name="Nordberg H.P."/>
            <person name="Cantor M.N."/>
            <person name="Hua S.X."/>
        </authorList>
    </citation>
    <scope>NUCLEOTIDE SEQUENCE [LARGE SCALE GENOMIC DNA]</scope>
    <source>
        <strain evidence="2 3">F 1598</strain>
    </source>
</reference>
<organism evidence="2 3">
    <name type="scientific">Piloderma croceum (strain F 1598)</name>
    <dbReference type="NCBI Taxonomy" id="765440"/>
    <lineage>
        <taxon>Eukaryota</taxon>
        <taxon>Fungi</taxon>
        <taxon>Dikarya</taxon>
        <taxon>Basidiomycota</taxon>
        <taxon>Agaricomycotina</taxon>
        <taxon>Agaricomycetes</taxon>
        <taxon>Agaricomycetidae</taxon>
        <taxon>Atheliales</taxon>
        <taxon>Atheliaceae</taxon>
        <taxon>Piloderma</taxon>
    </lineage>
</organism>
<dbReference type="InParanoid" id="A0A0C3BUU4"/>
<feature type="region of interest" description="Disordered" evidence="1">
    <location>
        <begin position="1"/>
        <end position="91"/>
    </location>
</feature>
<accession>A0A0C3BUU4</accession>
<feature type="compositionally biased region" description="Polar residues" evidence="1">
    <location>
        <begin position="173"/>
        <end position="186"/>
    </location>
</feature>
<evidence type="ECO:0000313" key="2">
    <source>
        <dbReference type="EMBL" id="KIM90323.1"/>
    </source>
</evidence>
<name>A0A0C3BUU4_PILCF</name>
<feature type="region of interest" description="Disordered" evidence="1">
    <location>
        <begin position="124"/>
        <end position="215"/>
    </location>
</feature>